<feature type="transmembrane region" description="Helical" evidence="2">
    <location>
        <begin position="76"/>
        <end position="97"/>
    </location>
</feature>
<reference evidence="3 4" key="1">
    <citation type="submission" date="2013-09" db="EMBL/GenBank/DDBJ databases">
        <title>Corchorus capsularis genome sequencing.</title>
        <authorList>
            <person name="Alam M."/>
            <person name="Haque M.S."/>
            <person name="Islam M.S."/>
            <person name="Emdad E.M."/>
            <person name="Islam M.M."/>
            <person name="Ahmed B."/>
            <person name="Halim A."/>
            <person name="Hossen Q.M.M."/>
            <person name="Hossain M.Z."/>
            <person name="Ahmed R."/>
            <person name="Khan M.M."/>
            <person name="Islam R."/>
            <person name="Rashid M.M."/>
            <person name="Khan S.A."/>
            <person name="Rahman M.S."/>
            <person name="Alam M."/>
        </authorList>
    </citation>
    <scope>NUCLEOTIDE SEQUENCE [LARGE SCALE GENOMIC DNA]</scope>
    <source>
        <strain evidence="4">cv. CVL-1</strain>
        <tissue evidence="3">Whole seedling</tissue>
    </source>
</reference>
<evidence type="ECO:0000313" key="4">
    <source>
        <dbReference type="Proteomes" id="UP000188268"/>
    </source>
</evidence>
<proteinExistence type="predicted"/>
<evidence type="ECO:0000256" key="2">
    <source>
        <dbReference type="SAM" id="Phobius"/>
    </source>
</evidence>
<dbReference type="EMBL" id="AWWV01008038">
    <property type="protein sequence ID" value="OMO93791.1"/>
    <property type="molecule type" value="Genomic_DNA"/>
</dbReference>
<keyword evidence="2" id="KW-0812">Transmembrane</keyword>
<evidence type="ECO:0000313" key="3">
    <source>
        <dbReference type="EMBL" id="OMO93791.1"/>
    </source>
</evidence>
<evidence type="ECO:0000256" key="1">
    <source>
        <dbReference type="SAM" id="Coils"/>
    </source>
</evidence>
<dbReference type="Gramene" id="OMO93791">
    <property type="protein sequence ID" value="OMO93791"/>
    <property type="gene ID" value="CCACVL1_06346"/>
</dbReference>
<dbReference type="OMA" id="MNRIKLC"/>
<keyword evidence="2" id="KW-0472">Membrane</keyword>
<keyword evidence="2" id="KW-1133">Transmembrane helix</keyword>
<gene>
    <name evidence="3" type="ORF">CCACVL1_06346</name>
</gene>
<keyword evidence="1" id="KW-0175">Coiled coil</keyword>
<feature type="coiled-coil region" evidence="1">
    <location>
        <begin position="36"/>
        <end position="70"/>
    </location>
</feature>
<protein>
    <submittedName>
        <fullName evidence="3">Uncharacterized protein</fullName>
    </submittedName>
</protein>
<dbReference type="Proteomes" id="UP000188268">
    <property type="component" value="Unassembled WGS sequence"/>
</dbReference>
<organism evidence="3 4">
    <name type="scientific">Corchorus capsularis</name>
    <name type="common">Jute</name>
    <dbReference type="NCBI Taxonomy" id="210143"/>
    <lineage>
        <taxon>Eukaryota</taxon>
        <taxon>Viridiplantae</taxon>
        <taxon>Streptophyta</taxon>
        <taxon>Embryophyta</taxon>
        <taxon>Tracheophyta</taxon>
        <taxon>Spermatophyta</taxon>
        <taxon>Magnoliopsida</taxon>
        <taxon>eudicotyledons</taxon>
        <taxon>Gunneridae</taxon>
        <taxon>Pentapetalae</taxon>
        <taxon>rosids</taxon>
        <taxon>malvids</taxon>
        <taxon>Malvales</taxon>
        <taxon>Malvaceae</taxon>
        <taxon>Grewioideae</taxon>
        <taxon>Apeibeae</taxon>
        <taxon>Corchorus</taxon>
    </lineage>
</organism>
<name>A0A1R3JG81_COCAP</name>
<comment type="caution">
    <text evidence="3">The sequence shown here is derived from an EMBL/GenBank/DDBJ whole genome shotgun (WGS) entry which is preliminary data.</text>
</comment>
<sequence length="115" mass="13216">MQGAEEESREEAPKVQIATLCARAALLLSSLKSTMIRGFEAAINDEIEEKEKMRREIEKLKVELVKERVKMKKIKLFGSMELILPLILVILISSFFMKRALDSFLLDDQSSFCDY</sequence>
<dbReference type="AlphaFoldDB" id="A0A1R3JG81"/>
<accession>A0A1R3JG81</accession>
<keyword evidence="4" id="KW-1185">Reference proteome</keyword>